<evidence type="ECO:0000313" key="2">
    <source>
        <dbReference type="EMBL" id="KAI0306494.1"/>
    </source>
</evidence>
<feature type="compositionally biased region" description="Low complexity" evidence="1">
    <location>
        <begin position="138"/>
        <end position="160"/>
    </location>
</feature>
<proteinExistence type="predicted"/>
<keyword evidence="3" id="KW-1185">Reference proteome</keyword>
<feature type="region of interest" description="Disordered" evidence="1">
    <location>
        <begin position="214"/>
        <end position="233"/>
    </location>
</feature>
<accession>A0AAD4QS02</accession>
<organism evidence="2 3">
    <name type="scientific">Multifurca ochricompacta</name>
    <dbReference type="NCBI Taxonomy" id="376703"/>
    <lineage>
        <taxon>Eukaryota</taxon>
        <taxon>Fungi</taxon>
        <taxon>Dikarya</taxon>
        <taxon>Basidiomycota</taxon>
        <taxon>Agaricomycotina</taxon>
        <taxon>Agaricomycetes</taxon>
        <taxon>Russulales</taxon>
        <taxon>Russulaceae</taxon>
        <taxon>Multifurca</taxon>
    </lineage>
</organism>
<feature type="compositionally biased region" description="Polar residues" evidence="1">
    <location>
        <begin position="124"/>
        <end position="137"/>
    </location>
</feature>
<evidence type="ECO:0000313" key="3">
    <source>
        <dbReference type="Proteomes" id="UP001203297"/>
    </source>
</evidence>
<feature type="compositionally biased region" description="Low complexity" evidence="1">
    <location>
        <begin position="88"/>
        <end position="104"/>
    </location>
</feature>
<protein>
    <submittedName>
        <fullName evidence="2">Uncharacterized protein</fullName>
    </submittedName>
</protein>
<dbReference type="EMBL" id="WTXG01000003">
    <property type="protein sequence ID" value="KAI0306494.1"/>
    <property type="molecule type" value="Genomic_DNA"/>
</dbReference>
<sequence length="233" mass="24824">MLTRPQPLTIRPSIYSSSIMNIPYQAYKSKRHSRTLSNNKLILSPSPSPPRPSSVHDSPPVQVQPQHPRHPSEEAQGSVSDDLHTIRLPSVSSPSTLVPISTSSDPAHEASSQETASRPPPQPLTVTASPPASSVAISNTKPTMSSSSTSPTTSMTTRRNSTFRRIPSRAALAPVIPSPLNPGNNSRTASLPLRHLDPNSGLTSHRRLSTVTLLSTSPQAEPSQDVPVGRAAL</sequence>
<dbReference type="AlphaFoldDB" id="A0AAD4QS02"/>
<reference evidence="2" key="1">
    <citation type="journal article" date="2022" name="New Phytol.">
        <title>Evolutionary transition to the ectomycorrhizal habit in the genomes of a hyperdiverse lineage of mushroom-forming fungi.</title>
        <authorList>
            <person name="Looney B."/>
            <person name="Miyauchi S."/>
            <person name="Morin E."/>
            <person name="Drula E."/>
            <person name="Courty P.E."/>
            <person name="Kohler A."/>
            <person name="Kuo A."/>
            <person name="LaButti K."/>
            <person name="Pangilinan J."/>
            <person name="Lipzen A."/>
            <person name="Riley R."/>
            <person name="Andreopoulos W."/>
            <person name="He G."/>
            <person name="Johnson J."/>
            <person name="Nolan M."/>
            <person name="Tritt A."/>
            <person name="Barry K.W."/>
            <person name="Grigoriev I.V."/>
            <person name="Nagy L.G."/>
            <person name="Hibbett D."/>
            <person name="Henrissat B."/>
            <person name="Matheny P.B."/>
            <person name="Labbe J."/>
            <person name="Martin F.M."/>
        </authorList>
    </citation>
    <scope>NUCLEOTIDE SEQUENCE</scope>
    <source>
        <strain evidence="2">BPL690</strain>
    </source>
</reference>
<gene>
    <name evidence="2" type="ORF">B0F90DRAFT_764106</name>
</gene>
<feature type="region of interest" description="Disordered" evidence="1">
    <location>
        <begin position="30"/>
        <end position="204"/>
    </location>
</feature>
<dbReference type="Proteomes" id="UP001203297">
    <property type="component" value="Unassembled WGS sequence"/>
</dbReference>
<evidence type="ECO:0000256" key="1">
    <source>
        <dbReference type="SAM" id="MobiDB-lite"/>
    </source>
</evidence>
<name>A0AAD4QS02_9AGAM</name>
<comment type="caution">
    <text evidence="2">The sequence shown here is derived from an EMBL/GenBank/DDBJ whole genome shotgun (WGS) entry which is preliminary data.</text>
</comment>
<feature type="compositionally biased region" description="Low complexity" evidence="1">
    <location>
        <begin position="53"/>
        <end position="66"/>
    </location>
</feature>